<proteinExistence type="predicted"/>
<dbReference type="PIRSF" id="PIRSF035875">
    <property type="entry name" value="RNase_BN"/>
    <property type="match status" value="1"/>
</dbReference>
<dbReference type="Pfam" id="PF03631">
    <property type="entry name" value="Virul_fac_BrkB"/>
    <property type="match status" value="1"/>
</dbReference>
<evidence type="ECO:0000256" key="6">
    <source>
        <dbReference type="SAM" id="Phobius"/>
    </source>
</evidence>
<evidence type="ECO:0000313" key="8">
    <source>
        <dbReference type="Proteomes" id="UP000630923"/>
    </source>
</evidence>
<organism evidence="7 8">
    <name type="scientific">Kordiimonas sediminis</name>
    <dbReference type="NCBI Taxonomy" id="1735581"/>
    <lineage>
        <taxon>Bacteria</taxon>
        <taxon>Pseudomonadati</taxon>
        <taxon>Pseudomonadota</taxon>
        <taxon>Alphaproteobacteria</taxon>
        <taxon>Kordiimonadales</taxon>
        <taxon>Kordiimonadaceae</taxon>
        <taxon>Kordiimonas</taxon>
    </lineage>
</organism>
<dbReference type="EMBL" id="BNCI01000002">
    <property type="protein sequence ID" value="GHF26686.1"/>
    <property type="molecule type" value="Genomic_DNA"/>
</dbReference>
<dbReference type="NCBIfam" id="TIGR00765">
    <property type="entry name" value="yihY_not_rbn"/>
    <property type="match status" value="1"/>
</dbReference>
<keyword evidence="3 6" id="KW-0812">Transmembrane</keyword>
<dbReference type="PANTHER" id="PTHR30213">
    <property type="entry name" value="INNER MEMBRANE PROTEIN YHJD"/>
    <property type="match status" value="1"/>
</dbReference>
<evidence type="ECO:0000256" key="5">
    <source>
        <dbReference type="ARBA" id="ARBA00023136"/>
    </source>
</evidence>
<keyword evidence="8" id="KW-1185">Reference proteome</keyword>
<comment type="subcellular location">
    <subcellularLocation>
        <location evidence="1">Cell membrane</location>
        <topology evidence="1">Multi-pass membrane protein</topology>
    </subcellularLocation>
</comment>
<evidence type="ECO:0008006" key="9">
    <source>
        <dbReference type="Google" id="ProtNLM"/>
    </source>
</evidence>
<name>A0A919AVE1_9PROT</name>
<reference evidence="7" key="2">
    <citation type="submission" date="2020-09" db="EMBL/GenBank/DDBJ databases">
        <authorList>
            <person name="Sun Q."/>
            <person name="Kim S."/>
        </authorList>
    </citation>
    <scope>NUCLEOTIDE SEQUENCE</scope>
    <source>
        <strain evidence="7">KCTC 42590</strain>
    </source>
</reference>
<feature type="transmembrane region" description="Helical" evidence="6">
    <location>
        <begin position="135"/>
        <end position="159"/>
    </location>
</feature>
<evidence type="ECO:0000256" key="1">
    <source>
        <dbReference type="ARBA" id="ARBA00004651"/>
    </source>
</evidence>
<keyword evidence="4 6" id="KW-1133">Transmembrane helix</keyword>
<keyword evidence="2" id="KW-1003">Cell membrane</keyword>
<sequence length="290" mass="31162">MKSLRRHASVWKTAFVQFIVNDGMTAAGNMAFLAMLSLFPFIIFLVAISGTLGQTETGIEAINFMMSVLPPEVGTVLQGPINGIIKSTGAEILTGSILFAIWTAANGVECARGVLLKAFGWEHAHAIWIRRLESLAVVIFGAITIIIAMSILIIGPALFKAATNLFPDAMTDGISGLWHYINFMLSPAVLLLGLYGIFLALTPRSVNNPSRLPGTLLTLTILFVAAKGLSFYLSYADNYDVTYGSLAGVVITQIFCFVVSMGFVLGAELNAAYSKSRQEQKSVETKSIPA</sequence>
<comment type="caution">
    <text evidence="7">The sequence shown here is derived from an EMBL/GenBank/DDBJ whole genome shotgun (WGS) entry which is preliminary data.</text>
</comment>
<evidence type="ECO:0000313" key="7">
    <source>
        <dbReference type="EMBL" id="GHF26686.1"/>
    </source>
</evidence>
<dbReference type="Proteomes" id="UP000630923">
    <property type="component" value="Unassembled WGS sequence"/>
</dbReference>
<feature type="transmembrane region" description="Helical" evidence="6">
    <location>
        <begin position="30"/>
        <end position="48"/>
    </location>
</feature>
<protein>
    <recommendedName>
        <fullName evidence="9">YihY/virulence factor BrkB family protein</fullName>
    </recommendedName>
</protein>
<dbReference type="AlphaFoldDB" id="A0A919AVE1"/>
<gene>
    <name evidence="7" type="ORF">GCM10017044_22120</name>
</gene>
<reference evidence="7" key="1">
    <citation type="journal article" date="2014" name="Int. J. Syst. Evol. Microbiol.">
        <title>Complete genome sequence of Corynebacterium casei LMG S-19264T (=DSM 44701T), isolated from a smear-ripened cheese.</title>
        <authorList>
            <consortium name="US DOE Joint Genome Institute (JGI-PGF)"/>
            <person name="Walter F."/>
            <person name="Albersmeier A."/>
            <person name="Kalinowski J."/>
            <person name="Ruckert C."/>
        </authorList>
    </citation>
    <scope>NUCLEOTIDE SEQUENCE</scope>
    <source>
        <strain evidence="7">KCTC 42590</strain>
    </source>
</reference>
<feature type="transmembrane region" description="Helical" evidence="6">
    <location>
        <begin position="241"/>
        <end position="267"/>
    </location>
</feature>
<evidence type="ECO:0000256" key="3">
    <source>
        <dbReference type="ARBA" id="ARBA00022692"/>
    </source>
</evidence>
<dbReference type="RefSeq" id="WP_191252949.1">
    <property type="nucleotide sequence ID" value="NZ_BNCI01000002.1"/>
</dbReference>
<accession>A0A919AVE1</accession>
<dbReference type="InterPro" id="IPR017039">
    <property type="entry name" value="Virul_fac_BrkB"/>
</dbReference>
<feature type="transmembrane region" description="Helical" evidence="6">
    <location>
        <begin position="179"/>
        <end position="202"/>
    </location>
</feature>
<dbReference type="GO" id="GO:0005886">
    <property type="term" value="C:plasma membrane"/>
    <property type="evidence" value="ECO:0007669"/>
    <property type="project" value="UniProtKB-SubCell"/>
</dbReference>
<evidence type="ECO:0000256" key="2">
    <source>
        <dbReference type="ARBA" id="ARBA00022475"/>
    </source>
</evidence>
<evidence type="ECO:0000256" key="4">
    <source>
        <dbReference type="ARBA" id="ARBA00022989"/>
    </source>
</evidence>
<keyword evidence="5 6" id="KW-0472">Membrane</keyword>
<feature type="transmembrane region" description="Helical" evidence="6">
    <location>
        <begin position="214"/>
        <end position="235"/>
    </location>
</feature>
<dbReference type="PANTHER" id="PTHR30213:SF0">
    <property type="entry name" value="UPF0761 MEMBRANE PROTEIN YIHY"/>
    <property type="match status" value="1"/>
</dbReference>